<sequence length="51" mass="5417">VFGVSLGFSRASGAFSHGSNHFPPHRSPPRKTPAGAVPSRNSPYGRRMPQA</sequence>
<feature type="region of interest" description="Disordered" evidence="1">
    <location>
        <begin position="12"/>
        <end position="51"/>
    </location>
</feature>
<name>H3KDY8_9BURK</name>
<protein>
    <submittedName>
        <fullName evidence="2">Uncharacterized protein</fullName>
    </submittedName>
</protein>
<proteinExistence type="predicted"/>
<reference evidence="2 3" key="1">
    <citation type="submission" date="2011-11" db="EMBL/GenBank/DDBJ databases">
        <authorList>
            <person name="Weinstock G."/>
            <person name="Sodergren E."/>
            <person name="Clifton S."/>
            <person name="Fulton L."/>
            <person name="Fulton B."/>
            <person name="Courtney L."/>
            <person name="Fronick C."/>
            <person name="Harrison M."/>
            <person name="Strong C."/>
            <person name="Farmer C."/>
            <person name="Delahaunty K."/>
            <person name="Markovic C."/>
            <person name="Hall O."/>
            <person name="Minx P."/>
            <person name="Tomlinson C."/>
            <person name="Mitreva M."/>
            <person name="Hou S."/>
            <person name="Chen J."/>
            <person name="Wollam A."/>
            <person name="Pepin K.H."/>
            <person name="Johnson M."/>
            <person name="Bhonagiri V."/>
            <person name="Zhang X."/>
            <person name="Suruliraj S."/>
            <person name="Warren W."/>
            <person name="Chinwalla A."/>
            <person name="Mardis E.R."/>
            <person name="Wilson R.K."/>
        </authorList>
    </citation>
    <scope>NUCLEOTIDE SEQUENCE [LARGE SCALE GENOMIC DNA]</scope>
    <source>
        <strain evidence="2 3">YIT 11816</strain>
    </source>
</reference>
<dbReference type="AlphaFoldDB" id="H3KDY8"/>
<dbReference type="HOGENOM" id="CLU_3092435_0_0_4"/>
<evidence type="ECO:0000256" key="1">
    <source>
        <dbReference type="SAM" id="MobiDB-lite"/>
    </source>
</evidence>
<dbReference type="EMBL" id="AFBQ01000127">
    <property type="protein sequence ID" value="EHY31672.1"/>
    <property type="molecule type" value="Genomic_DNA"/>
</dbReference>
<comment type="caution">
    <text evidence="2">The sequence shown here is derived from an EMBL/GenBank/DDBJ whole genome shotgun (WGS) entry which is preliminary data.</text>
</comment>
<dbReference type="Proteomes" id="UP000004956">
    <property type="component" value="Unassembled WGS sequence"/>
</dbReference>
<organism evidence="2 3">
    <name type="scientific">Sutterella parvirubra YIT 11816</name>
    <dbReference type="NCBI Taxonomy" id="762967"/>
    <lineage>
        <taxon>Bacteria</taxon>
        <taxon>Pseudomonadati</taxon>
        <taxon>Pseudomonadota</taxon>
        <taxon>Betaproteobacteria</taxon>
        <taxon>Burkholderiales</taxon>
        <taxon>Sutterellaceae</taxon>
        <taxon>Sutterella</taxon>
    </lineage>
</organism>
<gene>
    <name evidence="2" type="ORF">HMPREF9440_00949</name>
</gene>
<accession>H3KDY8</accession>
<evidence type="ECO:0000313" key="2">
    <source>
        <dbReference type="EMBL" id="EHY31672.1"/>
    </source>
</evidence>
<keyword evidence="3" id="KW-1185">Reference proteome</keyword>
<feature type="non-terminal residue" evidence="2">
    <location>
        <position position="1"/>
    </location>
</feature>
<evidence type="ECO:0000313" key="3">
    <source>
        <dbReference type="Proteomes" id="UP000004956"/>
    </source>
</evidence>